<protein>
    <recommendedName>
        <fullName evidence="4">Elongin-A</fullName>
    </recommendedName>
</protein>
<dbReference type="Pfam" id="PF06881">
    <property type="entry name" value="Elongin_A"/>
    <property type="match status" value="1"/>
</dbReference>
<dbReference type="Gene3D" id="6.10.250.3180">
    <property type="match status" value="1"/>
</dbReference>
<name>A0A9P0ZI23_CUSEU</name>
<dbReference type="PANTHER" id="PTHR47543">
    <property type="entry name" value="OS08G0169600 PROTEIN"/>
    <property type="match status" value="1"/>
</dbReference>
<evidence type="ECO:0000256" key="1">
    <source>
        <dbReference type="SAM" id="MobiDB-lite"/>
    </source>
</evidence>
<dbReference type="GO" id="GO:0070449">
    <property type="term" value="C:elongin complex"/>
    <property type="evidence" value="ECO:0007669"/>
    <property type="project" value="InterPro"/>
</dbReference>
<dbReference type="PANTHER" id="PTHR47543:SF2">
    <property type="entry name" value="RNA POLYMERASE II TRANSCRIPTION FACTOR SIII SUBUNIT A"/>
    <property type="match status" value="1"/>
</dbReference>
<organism evidence="2 3">
    <name type="scientific">Cuscuta europaea</name>
    <name type="common">European dodder</name>
    <dbReference type="NCBI Taxonomy" id="41803"/>
    <lineage>
        <taxon>Eukaryota</taxon>
        <taxon>Viridiplantae</taxon>
        <taxon>Streptophyta</taxon>
        <taxon>Embryophyta</taxon>
        <taxon>Tracheophyta</taxon>
        <taxon>Spermatophyta</taxon>
        <taxon>Magnoliopsida</taxon>
        <taxon>eudicotyledons</taxon>
        <taxon>Gunneridae</taxon>
        <taxon>Pentapetalae</taxon>
        <taxon>asterids</taxon>
        <taxon>lamiids</taxon>
        <taxon>Solanales</taxon>
        <taxon>Convolvulaceae</taxon>
        <taxon>Cuscuteae</taxon>
        <taxon>Cuscuta</taxon>
        <taxon>Cuscuta subgen. Cuscuta</taxon>
    </lineage>
</organism>
<keyword evidence="3" id="KW-1185">Reference proteome</keyword>
<comment type="caution">
    <text evidence="2">The sequence shown here is derived from an EMBL/GenBank/DDBJ whole genome shotgun (WGS) entry which is preliminary data.</text>
</comment>
<evidence type="ECO:0000313" key="2">
    <source>
        <dbReference type="EMBL" id="CAH9100244.1"/>
    </source>
</evidence>
<evidence type="ECO:0008006" key="4">
    <source>
        <dbReference type="Google" id="ProtNLM"/>
    </source>
</evidence>
<gene>
    <name evidence="2" type="ORF">CEURO_LOCUS14846</name>
</gene>
<feature type="compositionally biased region" description="Basic and acidic residues" evidence="1">
    <location>
        <begin position="246"/>
        <end position="288"/>
    </location>
</feature>
<sequence>MGSMRVNRNVPSLVDLCVQFAICHVRYLHDVGETDYHLLDRILPHCTIDELACIERSTEGRDLSPVTNKLWKKFYEREFGEKNTNQVVEKMKQKRCTFKWRQLYEAKLKVEEEVTQKSFERIKDLYKKQETEKQNRQIKICTKIPPSSCRRNFYGGGSGVYNTKSTVMKKAKMDYLRSPEYKNLAAIKSKAVQRTNSIVFSPKKLGGPAVMMAAPSPPKLMRPAEKVAMKPMKNPAGKEAITPMKRPADREAWRPMMKPADREAWRPMMKPAEREAPKLMKKPAEKRF</sequence>
<proteinExistence type="predicted"/>
<reference evidence="2" key="1">
    <citation type="submission" date="2022-07" db="EMBL/GenBank/DDBJ databases">
        <authorList>
            <person name="Macas J."/>
            <person name="Novak P."/>
            <person name="Neumann P."/>
        </authorList>
    </citation>
    <scope>NUCLEOTIDE SEQUENCE</scope>
</reference>
<evidence type="ECO:0000313" key="3">
    <source>
        <dbReference type="Proteomes" id="UP001152484"/>
    </source>
</evidence>
<dbReference type="Proteomes" id="UP001152484">
    <property type="component" value="Unassembled WGS sequence"/>
</dbReference>
<dbReference type="GO" id="GO:0006368">
    <property type="term" value="P:transcription elongation by RNA polymerase II"/>
    <property type="evidence" value="ECO:0007669"/>
    <property type="project" value="InterPro"/>
</dbReference>
<dbReference type="OrthoDB" id="21513at2759"/>
<dbReference type="InterPro" id="IPR010684">
    <property type="entry name" value="RNA_pol_II_trans_fac_SIII_A"/>
</dbReference>
<dbReference type="AlphaFoldDB" id="A0A9P0ZI23"/>
<dbReference type="EMBL" id="CAMAPE010000038">
    <property type="protein sequence ID" value="CAH9100244.1"/>
    <property type="molecule type" value="Genomic_DNA"/>
</dbReference>
<feature type="region of interest" description="Disordered" evidence="1">
    <location>
        <begin position="230"/>
        <end position="288"/>
    </location>
</feature>
<accession>A0A9P0ZI23</accession>